<dbReference type="EMBL" id="SMCS01000006">
    <property type="protein sequence ID" value="TCV92753.1"/>
    <property type="molecule type" value="Genomic_DNA"/>
</dbReference>
<dbReference type="InterPro" id="IPR005119">
    <property type="entry name" value="LysR_subst-bd"/>
</dbReference>
<protein>
    <submittedName>
        <fullName evidence="6">LysR family transcriptional regulator</fullName>
    </submittedName>
</protein>
<proteinExistence type="inferred from homology"/>
<evidence type="ECO:0000259" key="5">
    <source>
        <dbReference type="PROSITE" id="PS50931"/>
    </source>
</evidence>
<dbReference type="Gene3D" id="3.40.190.290">
    <property type="match status" value="1"/>
</dbReference>
<dbReference type="FunFam" id="3.40.190.290:FF:000001">
    <property type="entry name" value="Transcriptional regulator, LysR family"/>
    <property type="match status" value="1"/>
</dbReference>
<dbReference type="Gene3D" id="1.10.10.10">
    <property type="entry name" value="Winged helix-like DNA-binding domain superfamily/Winged helix DNA-binding domain"/>
    <property type="match status" value="1"/>
</dbReference>
<feature type="domain" description="HTH lysR-type" evidence="5">
    <location>
        <begin position="3"/>
        <end position="60"/>
    </location>
</feature>
<sequence>MIDNLLELTVFARVVSAGSLSAAARELDLSLAVVSKRLTALETRLGVRLLQRTTRRQSLTEEGTIFHARCVRILAEVEEAEAAVSHTRDTVTGVLRITAPRGFGRRRIAPLAVAFQALHPELRVHLVLTDALVNLVEEGMDLAVRFGRLADSSLIARQLAPNFRVVCAAPSYLARHGFPSDPAALATHHCIVFGEHPTSDWHFQYEGAAIVAHVRPTFVTNDGETAQTLALEGAGIVIKSIWDVGDDIAAGRLVRLLPDYTISAAPLQAVYANAQHLAPRVRRFVEFCSERLREEWHWD</sequence>
<dbReference type="OrthoDB" id="9810065at2"/>
<accession>A0A4R3YPB6</accession>
<keyword evidence="4" id="KW-0804">Transcription</keyword>
<evidence type="ECO:0000313" key="7">
    <source>
        <dbReference type="Proteomes" id="UP000295645"/>
    </source>
</evidence>
<dbReference type="GO" id="GO:0003700">
    <property type="term" value="F:DNA-binding transcription factor activity"/>
    <property type="evidence" value="ECO:0007669"/>
    <property type="project" value="InterPro"/>
</dbReference>
<dbReference type="InterPro" id="IPR036388">
    <property type="entry name" value="WH-like_DNA-bd_sf"/>
</dbReference>
<dbReference type="AlphaFoldDB" id="A0A4R3YPB6"/>
<evidence type="ECO:0000256" key="3">
    <source>
        <dbReference type="ARBA" id="ARBA00023125"/>
    </source>
</evidence>
<keyword evidence="7" id="KW-1185">Reference proteome</keyword>
<reference evidence="6 7" key="1">
    <citation type="submission" date="2019-03" db="EMBL/GenBank/DDBJ databases">
        <title>Above-ground endophytic microbial communities from plants in different locations in the United States.</title>
        <authorList>
            <person name="Frank C."/>
        </authorList>
    </citation>
    <scope>NUCLEOTIDE SEQUENCE [LARGE SCALE GENOMIC DNA]</scope>
    <source>
        <strain evidence="6 7">LP_13_YM</strain>
    </source>
</reference>
<keyword evidence="3" id="KW-0238">DNA-binding</keyword>
<comment type="caution">
    <text evidence="6">The sequence shown here is derived from an EMBL/GenBank/DDBJ whole genome shotgun (WGS) entry which is preliminary data.</text>
</comment>
<evidence type="ECO:0000313" key="6">
    <source>
        <dbReference type="EMBL" id="TCV92753.1"/>
    </source>
</evidence>
<evidence type="ECO:0000256" key="1">
    <source>
        <dbReference type="ARBA" id="ARBA00009437"/>
    </source>
</evidence>
<evidence type="ECO:0000256" key="2">
    <source>
        <dbReference type="ARBA" id="ARBA00023015"/>
    </source>
</evidence>
<dbReference type="InterPro" id="IPR036390">
    <property type="entry name" value="WH_DNA-bd_sf"/>
</dbReference>
<dbReference type="InterPro" id="IPR058163">
    <property type="entry name" value="LysR-type_TF_proteobact-type"/>
</dbReference>
<keyword evidence="2" id="KW-0805">Transcription regulation</keyword>
<dbReference type="RefSeq" id="WP_132145426.1">
    <property type="nucleotide sequence ID" value="NZ_SMCS01000006.1"/>
</dbReference>
<dbReference type="PANTHER" id="PTHR30537">
    <property type="entry name" value="HTH-TYPE TRANSCRIPTIONAL REGULATOR"/>
    <property type="match status" value="1"/>
</dbReference>
<comment type="similarity">
    <text evidence="1">Belongs to the LysR transcriptional regulatory family.</text>
</comment>
<dbReference type="PANTHER" id="PTHR30537:SF5">
    <property type="entry name" value="HTH-TYPE TRANSCRIPTIONAL ACTIVATOR TTDR-RELATED"/>
    <property type="match status" value="1"/>
</dbReference>
<dbReference type="Pfam" id="PF00126">
    <property type="entry name" value="HTH_1"/>
    <property type="match status" value="1"/>
</dbReference>
<evidence type="ECO:0000256" key="4">
    <source>
        <dbReference type="ARBA" id="ARBA00023163"/>
    </source>
</evidence>
<dbReference type="PROSITE" id="PS50931">
    <property type="entry name" value="HTH_LYSR"/>
    <property type="match status" value="1"/>
</dbReference>
<dbReference type="FunFam" id="1.10.10.10:FF:000001">
    <property type="entry name" value="LysR family transcriptional regulator"/>
    <property type="match status" value="1"/>
</dbReference>
<name>A0A4R3YPB6_9GAMM</name>
<dbReference type="SUPFAM" id="SSF53850">
    <property type="entry name" value="Periplasmic binding protein-like II"/>
    <property type="match status" value="1"/>
</dbReference>
<dbReference type="Proteomes" id="UP000295645">
    <property type="component" value="Unassembled WGS sequence"/>
</dbReference>
<dbReference type="SUPFAM" id="SSF46785">
    <property type="entry name" value="Winged helix' DNA-binding domain"/>
    <property type="match status" value="1"/>
</dbReference>
<dbReference type="CDD" id="cd08422">
    <property type="entry name" value="PBP2_CrgA_like"/>
    <property type="match status" value="1"/>
</dbReference>
<dbReference type="InterPro" id="IPR000847">
    <property type="entry name" value="LysR_HTH_N"/>
</dbReference>
<dbReference type="GO" id="GO:0003677">
    <property type="term" value="F:DNA binding"/>
    <property type="evidence" value="ECO:0007669"/>
    <property type="project" value="UniProtKB-KW"/>
</dbReference>
<dbReference type="Pfam" id="PF03466">
    <property type="entry name" value="LysR_substrate"/>
    <property type="match status" value="1"/>
</dbReference>
<organism evidence="6 7">
    <name type="scientific">Luteibacter rhizovicinus</name>
    <dbReference type="NCBI Taxonomy" id="242606"/>
    <lineage>
        <taxon>Bacteria</taxon>
        <taxon>Pseudomonadati</taxon>
        <taxon>Pseudomonadota</taxon>
        <taxon>Gammaproteobacteria</taxon>
        <taxon>Lysobacterales</taxon>
        <taxon>Rhodanobacteraceae</taxon>
        <taxon>Luteibacter</taxon>
    </lineage>
</organism>
<gene>
    <name evidence="6" type="ORF">EC912_10691</name>
</gene>